<proteinExistence type="predicted"/>
<evidence type="ECO:0000256" key="1">
    <source>
        <dbReference type="ARBA" id="ARBA00004479"/>
    </source>
</evidence>
<keyword evidence="2" id="KW-0732">Signal</keyword>
<evidence type="ECO:0000313" key="3">
    <source>
        <dbReference type="EMBL" id="MBX33317.1"/>
    </source>
</evidence>
<dbReference type="EMBL" id="GGEC01052834">
    <property type="protein sequence ID" value="MBX33318.1"/>
    <property type="molecule type" value="Transcribed_RNA"/>
</dbReference>
<sequence length="288" mass="31667">MTMKMRVATIFSTPSSFVLLMLLLWIGTTNTKARAGNLPHGEVQALREIAKQVGKKDWNFSVDPCGNHWQTPKPTSNSEAAKTYAQTYNNSLICNCSYPMGVCHVTSIFLKGQDLDGVLPAAIINLTYLRTLDLTRNYLRGNIPPEWASTKLEYLSITVNRLTGRIPRYLGNISTLVYLSLENNMFSGSIPPELGNLSNLVNLILNANNLTGNLPSALTSLTKLTELRISHNNFVGRIPEFLGKWKNLQTLEMEGSGLQGPIPSSISSLNLSELRISDLNGDGSEIPS</sequence>
<evidence type="ECO:0000256" key="2">
    <source>
        <dbReference type="SAM" id="SignalP"/>
    </source>
</evidence>
<dbReference type="InterPro" id="IPR051824">
    <property type="entry name" value="LRR_Rcpt-Like_S/T_Kinase"/>
</dbReference>
<feature type="signal peptide" evidence="2">
    <location>
        <begin position="1"/>
        <end position="35"/>
    </location>
</feature>
<dbReference type="PANTHER" id="PTHR48006:SF66">
    <property type="entry name" value="PROTEIN KINASE DOMAIN-CONTAINING PROTEIN"/>
    <property type="match status" value="1"/>
</dbReference>
<name>A0A2P2MSW4_RHIMU</name>
<dbReference type="AlphaFoldDB" id="A0A2P2MSW4"/>
<dbReference type="EMBL" id="GGEC01052856">
    <property type="protein sequence ID" value="MBX33340.1"/>
    <property type="molecule type" value="Transcribed_RNA"/>
</dbReference>
<dbReference type="InterPro" id="IPR001611">
    <property type="entry name" value="Leu-rich_rpt"/>
</dbReference>
<feature type="chain" id="PRO_5015085133" evidence="2">
    <location>
        <begin position="36"/>
        <end position="288"/>
    </location>
</feature>
<dbReference type="SUPFAM" id="SSF52058">
    <property type="entry name" value="L domain-like"/>
    <property type="match status" value="1"/>
</dbReference>
<dbReference type="FunFam" id="3.80.10.10:FF:000452">
    <property type="entry name" value="Probable LRR receptor-like serine/threonine-protein kinase RFK1"/>
    <property type="match status" value="1"/>
</dbReference>
<comment type="subcellular location">
    <subcellularLocation>
        <location evidence="1">Membrane</location>
        <topology evidence="1">Single-pass type I membrane protein</topology>
    </subcellularLocation>
</comment>
<reference evidence="3" key="1">
    <citation type="submission" date="2018-02" db="EMBL/GenBank/DDBJ databases">
        <title>Rhizophora mucronata_Transcriptome.</title>
        <authorList>
            <person name="Meera S.P."/>
            <person name="Sreeshan A."/>
            <person name="Augustine A."/>
        </authorList>
    </citation>
    <scope>NUCLEOTIDE SEQUENCE</scope>
    <source>
        <tissue evidence="3">Leaf</tissue>
    </source>
</reference>
<dbReference type="EMBL" id="GGEC01052851">
    <property type="protein sequence ID" value="MBX33335.1"/>
    <property type="molecule type" value="Transcribed_RNA"/>
</dbReference>
<accession>A0A2P2MSW4</accession>
<dbReference type="PANTHER" id="PTHR48006">
    <property type="entry name" value="LEUCINE-RICH REPEAT-CONTAINING PROTEIN DDB_G0281931-RELATED"/>
    <property type="match status" value="1"/>
</dbReference>
<dbReference type="EMBL" id="GGEC01052854">
    <property type="protein sequence ID" value="MBX33338.1"/>
    <property type="molecule type" value="Transcribed_RNA"/>
</dbReference>
<dbReference type="Pfam" id="PF00560">
    <property type="entry name" value="LRR_1"/>
    <property type="match status" value="5"/>
</dbReference>
<dbReference type="Gene3D" id="3.80.10.10">
    <property type="entry name" value="Ribonuclease Inhibitor"/>
    <property type="match status" value="1"/>
</dbReference>
<dbReference type="GO" id="GO:0016020">
    <property type="term" value="C:membrane"/>
    <property type="evidence" value="ECO:0007669"/>
    <property type="project" value="UniProtKB-SubCell"/>
</dbReference>
<organism evidence="3">
    <name type="scientific">Rhizophora mucronata</name>
    <name type="common">Asiatic mangrove</name>
    <dbReference type="NCBI Taxonomy" id="61149"/>
    <lineage>
        <taxon>Eukaryota</taxon>
        <taxon>Viridiplantae</taxon>
        <taxon>Streptophyta</taxon>
        <taxon>Embryophyta</taxon>
        <taxon>Tracheophyta</taxon>
        <taxon>Spermatophyta</taxon>
        <taxon>Magnoliopsida</taxon>
        <taxon>eudicotyledons</taxon>
        <taxon>Gunneridae</taxon>
        <taxon>Pentapetalae</taxon>
        <taxon>rosids</taxon>
        <taxon>fabids</taxon>
        <taxon>Malpighiales</taxon>
        <taxon>Rhizophoraceae</taxon>
        <taxon>Rhizophora</taxon>
    </lineage>
</organism>
<protein>
    <submittedName>
        <fullName evidence="3">ATP binding protein</fullName>
    </submittedName>
    <submittedName>
        <fullName evidence="4">LRR-RLK</fullName>
    </submittedName>
</protein>
<evidence type="ECO:0000313" key="4">
    <source>
        <dbReference type="EMBL" id="MBX33339.1"/>
    </source>
</evidence>
<dbReference type="EMBL" id="GGEC01052833">
    <property type="protein sequence ID" value="MBX33317.1"/>
    <property type="molecule type" value="Transcribed_RNA"/>
</dbReference>
<dbReference type="InterPro" id="IPR032675">
    <property type="entry name" value="LRR_dom_sf"/>
</dbReference>
<dbReference type="EMBL" id="GGEC01052855">
    <property type="protein sequence ID" value="MBX33339.1"/>
    <property type="molecule type" value="Transcribed_RNA"/>
</dbReference>